<dbReference type="FunFam" id="3.40.50.300:FF:000730">
    <property type="entry name" value="DNA replication and repair protein RecF"/>
    <property type="match status" value="1"/>
</dbReference>
<dbReference type="GO" id="GO:0005737">
    <property type="term" value="C:cytoplasm"/>
    <property type="evidence" value="ECO:0007669"/>
    <property type="project" value="UniProtKB-SubCell"/>
</dbReference>
<evidence type="ECO:0000313" key="16">
    <source>
        <dbReference type="EMBL" id="TSB44054.1"/>
    </source>
</evidence>
<evidence type="ECO:0000256" key="13">
    <source>
        <dbReference type="HAMAP-Rule" id="MF_00365"/>
    </source>
</evidence>
<evidence type="ECO:0000256" key="1">
    <source>
        <dbReference type="ARBA" id="ARBA00004496"/>
    </source>
</evidence>
<dbReference type="InterPro" id="IPR027417">
    <property type="entry name" value="P-loop_NTPase"/>
</dbReference>
<dbReference type="InterPro" id="IPR001238">
    <property type="entry name" value="DNA-binding_RecF"/>
</dbReference>
<dbReference type="OrthoDB" id="9803889at2"/>
<dbReference type="GO" id="GO:0006302">
    <property type="term" value="P:double-strand break repair"/>
    <property type="evidence" value="ECO:0007669"/>
    <property type="project" value="TreeGrafter"/>
</dbReference>
<dbReference type="SUPFAM" id="SSF52540">
    <property type="entry name" value="P-loop containing nucleoside triphosphate hydrolases"/>
    <property type="match status" value="1"/>
</dbReference>
<evidence type="ECO:0000256" key="11">
    <source>
        <dbReference type="ARBA" id="ARBA00023236"/>
    </source>
</evidence>
<dbReference type="EMBL" id="VKLS01000005">
    <property type="protein sequence ID" value="TSB44054.1"/>
    <property type="molecule type" value="Genomic_DNA"/>
</dbReference>
<feature type="domain" description="RecF/RecN/SMC N-terminal" evidence="15">
    <location>
        <begin position="3"/>
        <end position="378"/>
    </location>
</feature>
<dbReference type="GO" id="GO:0005524">
    <property type="term" value="F:ATP binding"/>
    <property type="evidence" value="ECO:0007669"/>
    <property type="project" value="UniProtKB-UniRule"/>
</dbReference>
<dbReference type="Pfam" id="PF02463">
    <property type="entry name" value="SMC_N"/>
    <property type="match status" value="1"/>
</dbReference>
<dbReference type="PROSITE" id="PS00618">
    <property type="entry name" value="RECF_2"/>
    <property type="match status" value="1"/>
</dbReference>
<gene>
    <name evidence="13 16" type="primary">recF</name>
    <name evidence="16" type="ORF">FNZ23_01255</name>
</gene>
<feature type="binding site" evidence="13">
    <location>
        <begin position="30"/>
        <end position="37"/>
    </location>
    <ligand>
        <name>ATP</name>
        <dbReference type="ChEBI" id="CHEBI:30616"/>
    </ligand>
</feature>
<name>A0A553ZRE4_9ACTN</name>
<dbReference type="RefSeq" id="WP_143940011.1">
    <property type="nucleotide sequence ID" value="NZ_VKLS01000005.1"/>
</dbReference>
<dbReference type="Gene3D" id="3.40.50.300">
    <property type="entry name" value="P-loop containing nucleotide triphosphate hydrolases"/>
    <property type="match status" value="1"/>
</dbReference>
<dbReference type="InterPro" id="IPR003395">
    <property type="entry name" value="RecF/RecN/SMC_N"/>
</dbReference>
<dbReference type="PANTHER" id="PTHR32182:SF0">
    <property type="entry name" value="DNA REPLICATION AND REPAIR PROTEIN RECF"/>
    <property type="match status" value="1"/>
</dbReference>
<dbReference type="NCBIfam" id="TIGR00611">
    <property type="entry name" value="recf"/>
    <property type="match status" value="1"/>
</dbReference>
<dbReference type="InterPro" id="IPR018078">
    <property type="entry name" value="DNA-binding_RecF_CS"/>
</dbReference>
<comment type="caution">
    <text evidence="16">The sequence shown here is derived from an EMBL/GenBank/DDBJ whole genome shotgun (WGS) entry which is preliminary data.</text>
</comment>
<dbReference type="PANTHER" id="PTHR32182">
    <property type="entry name" value="DNA REPLICATION AND REPAIR PROTEIN RECF"/>
    <property type="match status" value="1"/>
</dbReference>
<keyword evidence="9 13" id="KW-0238">DNA-binding</keyword>
<evidence type="ECO:0000256" key="5">
    <source>
        <dbReference type="ARBA" id="ARBA00022705"/>
    </source>
</evidence>
<dbReference type="AlphaFoldDB" id="A0A553ZRE4"/>
<keyword evidence="7 13" id="KW-0227">DNA damage</keyword>
<dbReference type="FunFam" id="1.20.1050.90:FF:000004">
    <property type="entry name" value="DNA replication and repair protein RecF"/>
    <property type="match status" value="1"/>
</dbReference>
<keyword evidence="5 13" id="KW-0235">DNA replication</keyword>
<organism evidence="16 17">
    <name type="scientific">Streptomyces benahoarensis</name>
    <dbReference type="NCBI Taxonomy" id="2595054"/>
    <lineage>
        <taxon>Bacteria</taxon>
        <taxon>Bacillati</taxon>
        <taxon>Actinomycetota</taxon>
        <taxon>Actinomycetes</taxon>
        <taxon>Kitasatosporales</taxon>
        <taxon>Streptomycetaceae</taxon>
        <taxon>Streptomyces</taxon>
    </lineage>
</organism>
<evidence type="ECO:0000256" key="4">
    <source>
        <dbReference type="ARBA" id="ARBA00022490"/>
    </source>
</evidence>
<evidence type="ECO:0000256" key="6">
    <source>
        <dbReference type="ARBA" id="ARBA00022741"/>
    </source>
</evidence>
<comment type="similarity">
    <text evidence="2 13 14">Belongs to the RecF family.</text>
</comment>
<evidence type="ECO:0000259" key="15">
    <source>
        <dbReference type="Pfam" id="PF02463"/>
    </source>
</evidence>
<sequence length="403" mass="43298">MHVTHLSLADFRSYAQVEVPLEPGVTAFVGPNGQGKTNLVEAVGYLATLGSHRVSSDAPLVRMGAERAIVRAAVAQGDRQQLIELELNPGRANRARINRSSQVKPRDVLGIVRTVLFAPEDLALIKGDPGERRRFLDELITARAPRMAGVRGDYDRVLKQRNTLLKSAALARRHGGRRGAPPARADSSVGADLSTLDIWDQHLARAGAELLAQRLDLIAALRPLTDKAYGQLAPGGGPVGLEYRGSAGEAMARASNREELYGVLLEALGEARKNEIERGVTLVGPHRDDLLLKLGDLPAKGYASHGESWSYALALRLASYDLLRSEGEPFQVPEGGGRRSGEPVLILDDVFAELDARRRERLAELVAPGEQVLVTAAVEDDVPGALAGRRFAVSGGTVRAETP</sequence>
<evidence type="ECO:0000313" key="17">
    <source>
        <dbReference type="Proteomes" id="UP000320888"/>
    </source>
</evidence>
<dbReference type="GO" id="GO:0000731">
    <property type="term" value="P:DNA synthesis involved in DNA repair"/>
    <property type="evidence" value="ECO:0007669"/>
    <property type="project" value="TreeGrafter"/>
</dbReference>
<dbReference type="GO" id="GO:0006260">
    <property type="term" value="P:DNA replication"/>
    <property type="evidence" value="ECO:0007669"/>
    <property type="project" value="UniProtKB-UniRule"/>
</dbReference>
<protein>
    <recommendedName>
        <fullName evidence="3 13">DNA replication and repair protein RecF</fullName>
    </recommendedName>
</protein>
<evidence type="ECO:0000256" key="10">
    <source>
        <dbReference type="ARBA" id="ARBA00023204"/>
    </source>
</evidence>
<evidence type="ECO:0000256" key="12">
    <source>
        <dbReference type="ARBA" id="ARBA00025401"/>
    </source>
</evidence>
<dbReference type="GO" id="GO:0009432">
    <property type="term" value="P:SOS response"/>
    <property type="evidence" value="ECO:0007669"/>
    <property type="project" value="UniProtKB-UniRule"/>
</dbReference>
<keyword evidence="11 13" id="KW-0742">SOS response</keyword>
<comment type="subcellular location">
    <subcellularLocation>
        <location evidence="1 13 14">Cytoplasm</location>
    </subcellularLocation>
</comment>
<evidence type="ECO:0000256" key="7">
    <source>
        <dbReference type="ARBA" id="ARBA00022763"/>
    </source>
</evidence>
<dbReference type="PROSITE" id="PS00617">
    <property type="entry name" value="RECF_1"/>
    <property type="match status" value="1"/>
</dbReference>
<keyword evidence="10 13" id="KW-0234">DNA repair</keyword>
<evidence type="ECO:0000256" key="3">
    <source>
        <dbReference type="ARBA" id="ARBA00020170"/>
    </source>
</evidence>
<accession>A0A553ZRE4</accession>
<evidence type="ECO:0000256" key="8">
    <source>
        <dbReference type="ARBA" id="ARBA00022840"/>
    </source>
</evidence>
<keyword evidence="6 13" id="KW-0547">Nucleotide-binding</keyword>
<comment type="function">
    <text evidence="12 13 14">The RecF protein is involved in DNA metabolism; it is required for DNA replication and normal SOS inducibility. RecF binds preferentially to single-stranded, linear DNA. It also seems to bind ATP.</text>
</comment>
<dbReference type="Proteomes" id="UP000320888">
    <property type="component" value="Unassembled WGS sequence"/>
</dbReference>
<dbReference type="HAMAP" id="MF_00365">
    <property type="entry name" value="RecF"/>
    <property type="match status" value="1"/>
</dbReference>
<dbReference type="GO" id="GO:0003697">
    <property type="term" value="F:single-stranded DNA binding"/>
    <property type="evidence" value="ECO:0007669"/>
    <property type="project" value="UniProtKB-UniRule"/>
</dbReference>
<evidence type="ECO:0000256" key="9">
    <source>
        <dbReference type="ARBA" id="ARBA00023125"/>
    </source>
</evidence>
<keyword evidence="8 13" id="KW-0067">ATP-binding</keyword>
<reference evidence="16 17" key="1">
    <citation type="submission" date="2019-07" db="EMBL/GenBank/DDBJ databases">
        <title>Draft genome for Streptomyces benahoarensis MZ03-48.</title>
        <authorList>
            <person name="Gonzalez-Pimentel J.L."/>
        </authorList>
    </citation>
    <scope>NUCLEOTIDE SEQUENCE [LARGE SCALE GENOMIC DNA]</scope>
    <source>
        <strain evidence="16 17">MZ03-48</strain>
    </source>
</reference>
<dbReference type="Gene3D" id="1.20.1050.90">
    <property type="entry name" value="RecF/RecN/SMC, N-terminal domain"/>
    <property type="match status" value="1"/>
</dbReference>
<evidence type="ECO:0000256" key="2">
    <source>
        <dbReference type="ARBA" id="ARBA00008016"/>
    </source>
</evidence>
<proteinExistence type="inferred from homology"/>
<dbReference type="InterPro" id="IPR042174">
    <property type="entry name" value="RecF_2"/>
</dbReference>
<keyword evidence="17" id="KW-1185">Reference proteome</keyword>
<keyword evidence="4 13" id="KW-0963">Cytoplasm</keyword>
<evidence type="ECO:0000256" key="14">
    <source>
        <dbReference type="RuleBase" id="RU000578"/>
    </source>
</evidence>